<proteinExistence type="predicted"/>
<keyword evidence="1" id="KW-0732">Signal</keyword>
<dbReference type="Pfam" id="PF22113">
    <property type="entry name" value="Mtrc-MtrF_II-IV_dom"/>
    <property type="match status" value="1"/>
</dbReference>
<comment type="caution">
    <text evidence="3">The sequence shown here is derived from an EMBL/GenBank/DDBJ whole genome shotgun (WGS) entry which is preliminary data.</text>
</comment>
<gene>
    <name evidence="3" type="ORF">KME65_01005</name>
</gene>
<dbReference type="Proteomes" id="UP000770889">
    <property type="component" value="Unassembled WGS sequence"/>
</dbReference>
<organism evidence="3 4">
    <name type="scientific">Candidatus Thiodiazotropha taylori</name>
    <dbReference type="NCBI Taxonomy" id="2792791"/>
    <lineage>
        <taxon>Bacteria</taxon>
        <taxon>Pseudomonadati</taxon>
        <taxon>Pseudomonadota</taxon>
        <taxon>Gammaproteobacteria</taxon>
        <taxon>Chromatiales</taxon>
        <taxon>Sedimenticolaceae</taxon>
        <taxon>Candidatus Thiodiazotropha</taxon>
    </lineage>
</organism>
<evidence type="ECO:0000256" key="1">
    <source>
        <dbReference type="ARBA" id="ARBA00022729"/>
    </source>
</evidence>
<dbReference type="EMBL" id="JAHHGM010000001">
    <property type="protein sequence ID" value="MBT2987517.1"/>
    <property type="molecule type" value="Genomic_DNA"/>
</dbReference>
<dbReference type="SUPFAM" id="SSF48695">
    <property type="entry name" value="Multiheme cytochromes"/>
    <property type="match status" value="1"/>
</dbReference>
<feature type="domain" description="Outer membrane cytochrome MtrC/MtrF-like" evidence="2">
    <location>
        <begin position="282"/>
        <end position="449"/>
    </location>
</feature>
<reference evidence="3 4" key="1">
    <citation type="submission" date="2021-05" db="EMBL/GenBank/DDBJ databases">
        <title>Genetic and Functional Diversity in Clade A Lucinid endosymbionts from the Bahamas.</title>
        <authorList>
            <person name="Giani N.M."/>
            <person name="Engel A.S."/>
            <person name="Campbell B.J."/>
        </authorList>
    </citation>
    <scope>NUCLEOTIDE SEQUENCE [LARGE SCALE GENOMIC DNA]</scope>
    <source>
        <strain evidence="3">LUC16012Gg_MoonRockCtena</strain>
    </source>
</reference>
<name>A0A944M668_9GAMM</name>
<dbReference type="InterPro" id="IPR054337">
    <property type="entry name" value="Mtrc-MtrF-like_dom_II/IV"/>
</dbReference>
<protein>
    <submittedName>
        <fullName evidence="3">Cytochrome C</fullName>
    </submittedName>
</protein>
<sequence length="493" mass="52402">MLDSTSVDVDYRAVADGSGSINSTSQNQTGSVDKTNFWDINPATGNSFVSDLFGLDPAPDQGLLFGQSMPGILNPYSANDAQPFNHYDPDKKWFAADGVPIVPIDDTGQLNAYPLMRISASLPGSSDTLASLDVVLPVASEADCQNCHAAGEVAAPLDSGIDFVLPDDINDPNSVLQAAKSNILMLHDAEHGTDLVNATPVLCASCHYSAALDLTGTGPTGQQLTLDSMSRVMHDHHGRLTDPETAAPLFPTDGSLEETCYQCHPGKVTQCLRGAMGAAGINCQDCHGSMLAVGSDERRPWLDEPRCESCHTGDANSHLGDSLRLTQAWEDDIDSATPRLAGNTRFAENSATLYRNSLGHGGVACEGCHGSTHAIWPNPLATANDNLAAIQLQGHAGTLSECGSCHTSLPLTLDGPHGMHNVNSRGWNLEHEDFYEDNPSACRSCHGLNLEGTVLSMTAADRTYLRDDDDDDDETLFVAKGTEVSCTLCHDKP</sequence>
<evidence type="ECO:0000259" key="2">
    <source>
        <dbReference type="Pfam" id="PF22113"/>
    </source>
</evidence>
<dbReference type="PANTHER" id="PTHR35038">
    <property type="entry name" value="DISSIMILATORY SULFITE REDUCTASE SIRA"/>
    <property type="match status" value="1"/>
</dbReference>
<evidence type="ECO:0000313" key="4">
    <source>
        <dbReference type="Proteomes" id="UP000770889"/>
    </source>
</evidence>
<dbReference type="AlphaFoldDB" id="A0A944M668"/>
<dbReference type="Gene3D" id="3.90.10.10">
    <property type="entry name" value="Cytochrome C3"/>
    <property type="match status" value="1"/>
</dbReference>
<evidence type="ECO:0000313" key="3">
    <source>
        <dbReference type="EMBL" id="MBT2987517.1"/>
    </source>
</evidence>
<dbReference type="InterPro" id="IPR036280">
    <property type="entry name" value="Multihaem_cyt_sf"/>
</dbReference>
<accession>A0A944M668</accession>
<dbReference type="InterPro" id="IPR051829">
    <property type="entry name" value="Multiheme_Cytochr_ET"/>
</dbReference>